<protein>
    <submittedName>
        <fullName evidence="1">Uncharacterized protein</fullName>
    </submittedName>
</protein>
<dbReference type="EMBL" id="CAUJNA010001757">
    <property type="protein sequence ID" value="CAJ1388762.1"/>
    <property type="molecule type" value="Genomic_DNA"/>
</dbReference>
<evidence type="ECO:0000313" key="2">
    <source>
        <dbReference type="Proteomes" id="UP001178507"/>
    </source>
</evidence>
<keyword evidence="2" id="KW-1185">Reference proteome</keyword>
<dbReference type="AlphaFoldDB" id="A0AA36IK17"/>
<dbReference type="Proteomes" id="UP001178507">
    <property type="component" value="Unassembled WGS sequence"/>
</dbReference>
<sequence length="53" mass="6031">MEGFIGNARKAQACQVCDALILHNALLRRGGRRFFNKRLRDARSGEDDEVLEI</sequence>
<evidence type="ECO:0000313" key="1">
    <source>
        <dbReference type="EMBL" id="CAJ1388762.1"/>
    </source>
</evidence>
<organism evidence="1 2">
    <name type="scientific">Effrenium voratum</name>
    <dbReference type="NCBI Taxonomy" id="2562239"/>
    <lineage>
        <taxon>Eukaryota</taxon>
        <taxon>Sar</taxon>
        <taxon>Alveolata</taxon>
        <taxon>Dinophyceae</taxon>
        <taxon>Suessiales</taxon>
        <taxon>Symbiodiniaceae</taxon>
        <taxon>Effrenium</taxon>
    </lineage>
</organism>
<comment type="caution">
    <text evidence="1">The sequence shown here is derived from an EMBL/GenBank/DDBJ whole genome shotgun (WGS) entry which is preliminary data.</text>
</comment>
<proteinExistence type="predicted"/>
<name>A0AA36IK17_9DINO</name>
<reference evidence="1" key="1">
    <citation type="submission" date="2023-08" db="EMBL/GenBank/DDBJ databases">
        <authorList>
            <person name="Chen Y."/>
            <person name="Shah S."/>
            <person name="Dougan E. K."/>
            <person name="Thang M."/>
            <person name="Chan C."/>
        </authorList>
    </citation>
    <scope>NUCLEOTIDE SEQUENCE</scope>
</reference>
<accession>A0AA36IK17</accession>
<gene>
    <name evidence="1" type="ORF">EVOR1521_LOCUS14564</name>
</gene>